<gene>
    <name evidence="3" type="ORF">B0H16DRAFT_1599489</name>
</gene>
<feature type="transmembrane region" description="Helical" evidence="2">
    <location>
        <begin position="61"/>
        <end position="94"/>
    </location>
</feature>
<feature type="transmembrane region" description="Helical" evidence="2">
    <location>
        <begin position="256"/>
        <end position="278"/>
    </location>
</feature>
<dbReference type="EMBL" id="JARKIB010000214">
    <property type="protein sequence ID" value="KAJ7723082.1"/>
    <property type="molecule type" value="Genomic_DNA"/>
</dbReference>
<organism evidence="3 4">
    <name type="scientific">Mycena metata</name>
    <dbReference type="NCBI Taxonomy" id="1033252"/>
    <lineage>
        <taxon>Eukaryota</taxon>
        <taxon>Fungi</taxon>
        <taxon>Dikarya</taxon>
        <taxon>Basidiomycota</taxon>
        <taxon>Agaricomycotina</taxon>
        <taxon>Agaricomycetes</taxon>
        <taxon>Agaricomycetidae</taxon>
        <taxon>Agaricales</taxon>
        <taxon>Marasmiineae</taxon>
        <taxon>Mycenaceae</taxon>
        <taxon>Mycena</taxon>
    </lineage>
</organism>
<keyword evidence="2" id="KW-0472">Membrane</keyword>
<proteinExistence type="predicted"/>
<comment type="caution">
    <text evidence="3">The sequence shown here is derived from an EMBL/GenBank/DDBJ whole genome shotgun (WGS) entry which is preliminary data.</text>
</comment>
<feature type="transmembrane region" description="Helical" evidence="2">
    <location>
        <begin position="223"/>
        <end position="244"/>
    </location>
</feature>
<dbReference type="AlphaFoldDB" id="A0AAD7HKW6"/>
<feature type="transmembrane region" description="Helical" evidence="2">
    <location>
        <begin position="23"/>
        <end position="49"/>
    </location>
</feature>
<evidence type="ECO:0000256" key="1">
    <source>
        <dbReference type="SAM" id="MobiDB-lite"/>
    </source>
</evidence>
<feature type="transmembrane region" description="Helical" evidence="2">
    <location>
        <begin position="179"/>
        <end position="203"/>
    </location>
</feature>
<accession>A0AAD7HKW6</accession>
<evidence type="ECO:0000313" key="4">
    <source>
        <dbReference type="Proteomes" id="UP001215598"/>
    </source>
</evidence>
<protein>
    <submittedName>
        <fullName evidence="3">Uncharacterized protein</fullName>
    </submittedName>
</protein>
<dbReference type="Proteomes" id="UP001215598">
    <property type="component" value="Unassembled WGS sequence"/>
</dbReference>
<keyword evidence="2" id="KW-0812">Transmembrane</keyword>
<sequence length="323" mass="36150">MNNYTIDPSEFEPLWDFSNSRTYGAYVGVARIPCIQIVLFCLAAYLLLYHRSLGGAGRTIFVVVTFIMAVLATSQVVMQISTAVLAIRIFRLAIEGVVWPNGRAFTLTMLYDKIYAAGDLVLVTNNPLIMPQIYRCFIVWGRNLRIVILPVLMLIVSTVLGYIAVIGDDYIDTTLRLDARWALGMIFLTNVLLMILTAGRIWWIRRDAALVLDPAYIRKYDTVIALILESGALYCLTIILYLIFVPLHPSETSTVVIRAIMPQVMNIAPTLIIVRVGLDKGAKDTASDRTPRMSPPPRRAVTRGNTFNDEAPTPSFVIDIHPR</sequence>
<evidence type="ECO:0000313" key="3">
    <source>
        <dbReference type="EMBL" id="KAJ7723082.1"/>
    </source>
</evidence>
<feature type="transmembrane region" description="Helical" evidence="2">
    <location>
        <begin position="146"/>
        <end position="167"/>
    </location>
</feature>
<keyword evidence="2" id="KW-1133">Transmembrane helix</keyword>
<name>A0AAD7HKW6_9AGAR</name>
<reference evidence="3" key="1">
    <citation type="submission" date="2023-03" db="EMBL/GenBank/DDBJ databases">
        <title>Massive genome expansion in bonnet fungi (Mycena s.s.) driven by repeated elements and novel gene families across ecological guilds.</title>
        <authorList>
            <consortium name="Lawrence Berkeley National Laboratory"/>
            <person name="Harder C.B."/>
            <person name="Miyauchi S."/>
            <person name="Viragh M."/>
            <person name="Kuo A."/>
            <person name="Thoen E."/>
            <person name="Andreopoulos B."/>
            <person name="Lu D."/>
            <person name="Skrede I."/>
            <person name="Drula E."/>
            <person name="Henrissat B."/>
            <person name="Morin E."/>
            <person name="Kohler A."/>
            <person name="Barry K."/>
            <person name="LaButti K."/>
            <person name="Morin E."/>
            <person name="Salamov A."/>
            <person name="Lipzen A."/>
            <person name="Mereny Z."/>
            <person name="Hegedus B."/>
            <person name="Baldrian P."/>
            <person name="Stursova M."/>
            <person name="Weitz H."/>
            <person name="Taylor A."/>
            <person name="Grigoriev I.V."/>
            <person name="Nagy L.G."/>
            <person name="Martin F."/>
            <person name="Kauserud H."/>
        </authorList>
    </citation>
    <scope>NUCLEOTIDE SEQUENCE</scope>
    <source>
        <strain evidence="3">CBHHK182m</strain>
    </source>
</reference>
<feature type="region of interest" description="Disordered" evidence="1">
    <location>
        <begin position="283"/>
        <end position="306"/>
    </location>
</feature>
<evidence type="ECO:0000256" key="2">
    <source>
        <dbReference type="SAM" id="Phobius"/>
    </source>
</evidence>
<keyword evidence="4" id="KW-1185">Reference proteome</keyword>